<reference evidence="3" key="1">
    <citation type="journal article" date="2023" name="Science">
        <title>Genome structures resolve the early diversification of teleost fishes.</title>
        <authorList>
            <person name="Parey E."/>
            <person name="Louis A."/>
            <person name="Montfort J."/>
            <person name="Bouchez O."/>
            <person name="Roques C."/>
            <person name="Iampietro C."/>
            <person name="Lluch J."/>
            <person name="Castinel A."/>
            <person name="Donnadieu C."/>
            <person name="Desvignes T."/>
            <person name="Floi Bucao C."/>
            <person name="Jouanno E."/>
            <person name="Wen M."/>
            <person name="Mejri S."/>
            <person name="Dirks R."/>
            <person name="Jansen H."/>
            <person name="Henkel C."/>
            <person name="Chen W.J."/>
            <person name="Zahm M."/>
            <person name="Cabau C."/>
            <person name="Klopp C."/>
            <person name="Thompson A.W."/>
            <person name="Robinson-Rechavi M."/>
            <person name="Braasch I."/>
            <person name="Lecointre G."/>
            <person name="Bobe J."/>
            <person name="Postlethwait J.H."/>
            <person name="Berthelot C."/>
            <person name="Roest Crollius H."/>
            <person name="Guiguen Y."/>
        </authorList>
    </citation>
    <scope>NUCLEOTIDE SEQUENCE</scope>
    <source>
        <strain evidence="3">NC1722</strain>
    </source>
</reference>
<keyword evidence="2" id="KW-0732">Signal</keyword>
<evidence type="ECO:0000313" key="3">
    <source>
        <dbReference type="EMBL" id="KAJ8403669.1"/>
    </source>
</evidence>
<feature type="compositionally biased region" description="Polar residues" evidence="1">
    <location>
        <begin position="115"/>
        <end position="127"/>
    </location>
</feature>
<gene>
    <name evidence="3" type="ORF">AAFF_G00349950</name>
</gene>
<evidence type="ECO:0000256" key="2">
    <source>
        <dbReference type="SAM" id="SignalP"/>
    </source>
</evidence>
<dbReference type="AlphaFoldDB" id="A0AAD7SJA2"/>
<evidence type="ECO:0000313" key="4">
    <source>
        <dbReference type="Proteomes" id="UP001221898"/>
    </source>
</evidence>
<name>A0AAD7SJA2_9TELE</name>
<organism evidence="3 4">
    <name type="scientific">Aldrovandia affinis</name>
    <dbReference type="NCBI Taxonomy" id="143900"/>
    <lineage>
        <taxon>Eukaryota</taxon>
        <taxon>Metazoa</taxon>
        <taxon>Chordata</taxon>
        <taxon>Craniata</taxon>
        <taxon>Vertebrata</taxon>
        <taxon>Euteleostomi</taxon>
        <taxon>Actinopterygii</taxon>
        <taxon>Neopterygii</taxon>
        <taxon>Teleostei</taxon>
        <taxon>Notacanthiformes</taxon>
        <taxon>Halosauridae</taxon>
        <taxon>Aldrovandia</taxon>
    </lineage>
</organism>
<feature type="region of interest" description="Disordered" evidence="1">
    <location>
        <begin position="55"/>
        <end position="150"/>
    </location>
</feature>
<keyword evidence="4" id="KW-1185">Reference proteome</keyword>
<accession>A0AAD7SJA2</accession>
<feature type="chain" id="PRO_5042228502" evidence="2">
    <location>
        <begin position="21"/>
        <end position="150"/>
    </location>
</feature>
<dbReference type="EMBL" id="JAINUG010000057">
    <property type="protein sequence ID" value="KAJ8403669.1"/>
    <property type="molecule type" value="Genomic_DNA"/>
</dbReference>
<proteinExistence type="predicted"/>
<evidence type="ECO:0000256" key="1">
    <source>
        <dbReference type="SAM" id="MobiDB-lite"/>
    </source>
</evidence>
<protein>
    <submittedName>
        <fullName evidence="3">Uncharacterized protein</fullName>
    </submittedName>
</protein>
<sequence length="150" mass="15117">MMSLFLVTLASIGCGLPCCALQPRAQRPQAFSGPQQPTCGFSPPSRLGTLVAFTSEAGSQGPGSAEGQGSTIITSSSVTGYERMSQDEKGEVGTGNSPGKGYSIRGGATGALAVNSESRQTHTQQADPGSPAAGINTSRHPEGEVGCQGD</sequence>
<dbReference type="Proteomes" id="UP001221898">
    <property type="component" value="Unassembled WGS sequence"/>
</dbReference>
<comment type="caution">
    <text evidence="3">The sequence shown here is derived from an EMBL/GenBank/DDBJ whole genome shotgun (WGS) entry which is preliminary data.</text>
</comment>
<feature type="signal peptide" evidence="2">
    <location>
        <begin position="1"/>
        <end position="20"/>
    </location>
</feature>